<dbReference type="AlphaFoldDB" id="D7NB97"/>
<proteinExistence type="inferred from homology"/>
<dbReference type="GO" id="GO:0030313">
    <property type="term" value="C:cell envelope"/>
    <property type="evidence" value="ECO:0007669"/>
    <property type="project" value="UniProtKB-SubCell"/>
</dbReference>
<comment type="subcellular location">
    <subcellularLocation>
        <location evidence="1">Cell envelope</location>
    </subcellularLocation>
</comment>
<dbReference type="Proteomes" id="UP000003805">
    <property type="component" value="Unassembled WGS sequence"/>
</dbReference>
<dbReference type="InterPro" id="IPR058624">
    <property type="entry name" value="MdtA-like_HH"/>
</dbReference>
<comment type="similarity">
    <text evidence="2">Belongs to the membrane fusion protein (MFP) (TC 8.A.1) family.</text>
</comment>
<gene>
    <name evidence="8" type="ORF">HMPREF0665_00797</name>
</gene>
<dbReference type="GO" id="GO:0046677">
    <property type="term" value="P:response to antibiotic"/>
    <property type="evidence" value="ECO:0007669"/>
    <property type="project" value="TreeGrafter"/>
</dbReference>
<keyword evidence="9" id="KW-1185">Reference proteome</keyword>
<dbReference type="PROSITE" id="PS51257">
    <property type="entry name" value="PROKAR_LIPOPROTEIN"/>
    <property type="match status" value="1"/>
</dbReference>
<dbReference type="Pfam" id="PF25917">
    <property type="entry name" value="BSH_RND"/>
    <property type="match status" value="1"/>
</dbReference>
<evidence type="ECO:0000313" key="8">
    <source>
        <dbReference type="EMBL" id="EFI49057.1"/>
    </source>
</evidence>
<evidence type="ECO:0000313" key="9">
    <source>
        <dbReference type="Proteomes" id="UP000003805"/>
    </source>
</evidence>
<sequence>MKIIKFLFVAAVTASLTACGGGGSMPKFGNNEFPVETVDANSASLQSTYPATIKGIQDVEVRPKVSGFITRVYVHEGQVVKAGQPLFSIDSETYQAAVRQAQASVNTARAQLNTARLTYENNKKLFDKKVIGQYELSTAQNTYTTAQASLSQAMAALASAKETLSWCMVKSPAAGVIGNLPYKAGALVSASSVDPLTTVSDVSTVEVFFSMSENDILGLTKTAGSVTAALKDLPEVKLQLVDGSLYNHPGKVVKMSGVINSSTGAYSLIAHFANPERLLKSGGAGQIIIPRTDNHAIVIPQEATVSVQDKLFVYKVGKDNKVYYTEIKVNPQNDGNTYIVTSGLSVGDRIVVKGLAKLSDKMKIKPVTLAAYQKSIDDAAKLGAKQGSASGFVDAMKGK</sequence>
<dbReference type="Gene3D" id="2.40.420.20">
    <property type="match status" value="1"/>
</dbReference>
<feature type="domain" description="Multidrug resistance protein MdtA-like barrel-sandwich hybrid" evidence="5">
    <location>
        <begin position="58"/>
        <end position="199"/>
    </location>
</feature>
<dbReference type="InterPro" id="IPR006143">
    <property type="entry name" value="RND_pump_MFP"/>
</dbReference>
<reference evidence="8 9" key="1">
    <citation type="submission" date="2010-02" db="EMBL/GenBank/DDBJ databases">
        <title>The Genome Sequence of Prevotella oris strain C735.</title>
        <authorList>
            <consortium name="The Broad Institute Genome Sequencing Platform"/>
            <person name="Ward D."/>
            <person name="Feldgarden M."/>
            <person name="Earl A."/>
            <person name="Young S.K."/>
            <person name="Zeng Q."/>
            <person name="Koehrsen M."/>
            <person name="Alvarado L."/>
            <person name="Berlin A."/>
            <person name="Bochicchio J."/>
            <person name="Borenstein D."/>
            <person name="Chapman S.B."/>
            <person name="Chen Z."/>
            <person name="Engels R."/>
            <person name="Freedman E."/>
            <person name="Gellesch M."/>
            <person name="Goldberg J."/>
            <person name="Griggs A."/>
            <person name="Gujja S."/>
            <person name="Heilman E."/>
            <person name="Heiman D."/>
            <person name="Hepburn T."/>
            <person name="Howarth C."/>
            <person name="Jen D."/>
            <person name="Larson L."/>
            <person name="Mehta T."/>
            <person name="Park D."/>
            <person name="Pearson M."/>
            <person name="Roberts A."/>
            <person name="Saif S."/>
            <person name="Shea T."/>
            <person name="Shenoy N."/>
            <person name="Sisk P."/>
            <person name="Stolte C."/>
            <person name="Sykes S."/>
            <person name="Thomson T."/>
            <person name="Walk T."/>
            <person name="White J."/>
            <person name="Yandava C."/>
            <person name="Sibley C.D."/>
            <person name="Field T.R."/>
            <person name="Grinwis M."/>
            <person name="Eshaghurshan C.S."/>
            <person name="Surette M.G."/>
            <person name="Haas B."/>
            <person name="Nusbaum C."/>
            <person name="Birren B."/>
        </authorList>
    </citation>
    <scope>NUCLEOTIDE SEQUENCE [LARGE SCALE GENOMIC DNA]</scope>
    <source>
        <strain evidence="8 9">C735</strain>
    </source>
</reference>
<dbReference type="Pfam" id="PF25967">
    <property type="entry name" value="RND-MFP_C"/>
    <property type="match status" value="1"/>
</dbReference>
<dbReference type="HOGENOM" id="CLU_018816_2_1_10"/>
<dbReference type="InterPro" id="IPR058625">
    <property type="entry name" value="MdtA-like_BSH"/>
</dbReference>
<dbReference type="Gene3D" id="2.40.30.170">
    <property type="match status" value="1"/>
</dbReference>
<evidence type="ECO:0000256" key="1">
    <source>
        <dbReference type="ARBA" id="ARBA00004196"/>
    </source>
</evidence>
<dbReference type="EMBL" id="GL349565">
    <property type="protein sequence ID" value="EFI49057.1"/>
    <property type="molecule type" value="Genomic_DNA"/>
</dbReference>
<dbReference type="Pfam" id="PF25944">
    <property type="entry name" value="Beta-barrel_RND"/>
    <property type="match status" value="1"/>
</dbReference>
<dbReference type="PANTHER" id="PTHR30158:SF23">
    <property type="entry name" value="MULTIDRUG RESISTANCE PROTEIN MEXA"/>
    <property type="match status" value="1"/>
</dbReference>
<dbReference type="SUPFAM" id="SSF111369">
    <property type="entry name" value="HlyD-like secretion proteins"/>
    <property type="match status" value="1"/>
</dbReference>
<evidence type="ECO:0000259" key="7">
    <source>
        <dbReference type="Pfam" id="PF25967"/>
    </source>
</evidence>
<evidence type="ECO:0000256" key="2">
    <source>
        <dbReference type="ARBA" id="ARBA00009477"/>
    </source>
</evidence>
<feature type="domain" description="Multidrug resistance protein MdtA-like alpha-helical hairpin" evidence="4">
    <location>
        <begin position="99"/>
        <end position="166"/>
    </location>
</feature>
<feature type="signal peptide" evidence="3">
    <location>
        <begin position="1"/>
        <end position="20"/>
    </location>
</feature>
<evidence type="ECO:0000259" key="6">
    <source>
        <dbReference type="Pfam" id="PF25944"/>
    </source>
</evidence>
<feature type="chain" id="PRO_5003104634" evidence="3">
    <location>
        <begin position="21"/>
        <end position="399"/>
    </location>
</feature>
<dbReference type="InterPro" id="IPR058627">
    <property type="entry name" value="MdtA-like_C"/>
</dbReference>
<name>D7NB97_9BACT</name>
<feature type="domain" description="Multidrug resistance protein MdtA-like C-terminal permuted SH3" evidence="7">
    <location>
        <begin position="296"/>
        <end position="356"/>
    </location>
</feature>
<protein>
    <submittedName>
        <fullName evidence="8">Multidrug resistance protein, AcrA/AcrE family</fullName>
    </submittedName>
</protein>
<dbReference type="GO" id="GO:0022857">
    <property type="term" value="F:transmembrane transporter activity"/>
    <property type="evidence" value="ECO:0007669"/>
    <property type="project" value="InterPro"/>
</dbReference>
<keyword evidence="3" id="KW-0732">Signal</keyword>
<dbReference type="InterPro" id="IPR058626">
    <property type="entry name" value="MdtA-like_b-barrel"/>
</dbReference>
<dbReference type="eggNOG" id="COG0845">
    <property type="taxonomic scope" value="Bacteria"/>
</dbReference>
<dbReference type="GO" id="GO:0005886">
    <property type="term" value="C:plasma membrane"/>
    <property type="evidence" value="ECO:0007669"/>
    <property type="project" value="TreeGrafter"/>
</dbReference>
<evidence type="ECO:0000259" key="5">
    <source>
        <dbReference type="Pfam" id="PF25917"/>
    </source>
</evidence>
<dbReference type="Pfam" id="PF25876">
    <property type="entry name" value="HH_MFP_RND"/>
    <property type="match status" value="1"/>
</dbReference>
<dbReference type="PANTHER" id="PTHR30158">
    <property type="entry name" value="ACRA/E-RELATED COMPONENT OF DRUG EFFLUX TRANSPORTER"/>
    <property type="match status" value="1"/>
</dbReference>
<feature type="domain" description="Multidrug resistance protein MdtA-like beta-barrel" evidence="6">
    <location>
        <begin position="204"/>
        <end position="282"/>
    </location>
</feature>
<evidence type="ECO:0000259" key="4">
    <source>
        <dbReference type="Pfam" id="PF25876"/>
    </source>
</evidence>
<evidence type="ECO:0000256" key="3">
    <source>
        <dbReference type="SAM" id="SignalP"/>
    </source>
</evidence>
<accession>D7NB97</accession>
<dbReference type="NCBIfam" id="TIGR01730">
    <property type="entry name" value="RND_mfp"/>
    <property type="match status" value="1"/>
</dbReference>
<dbReference type="RefSeq" id="WP_004377010.1">
    <property type="nucleotide sequence ID" value="NZ_GL349565.1"/>
</dbReference>
<dbReference type="Gene3D" id="2.40.50.100">
    <property type="match status" value="1"/>
</dbReference>
<dbReference type="Gene3D" id="1.10.287.470">
    <property type="entry name" value="Helix hairpin bin"/>
    <property type="match status" value="1"/>
</dbReference>
<organism evidence="8 9">
    <name type="scientific">Segatella oris C735</name>
    <dbReference type="NCBI Taxonomy" id="563008"/>
    <lineage>
        <taxon>Bacteria</taxon>
        <taxon>Pseudomonadati</taxon>
        <taxon>Bacteroidota</taxon>
        <taxon>Bacteroidia</taxon>
        <taxon>Bacteroidales</taxon>
        <taxon>Prevotellaceae</taxon>
        <taxon>Segatella</taxon>
    </lineage>
</organism>